<dbReference type="STRING" id="1915309.AXG55_07255"/>
<dbReference type="Proteomes" id="UP000184731">
    <property type="component" value="Chromosome"/>
</dbReference>
<proteinExistence type="inferred from homology"/>
<comment type="similarity">
    <text evidence="6">Belongs to the protoporphyrinogen/coproporphyrinogen oxidase family. Coproporphyrinogen III oxidase subfamily.</text>
</comment>
<dbReference type="EC" id="1.3.3.15" evidence="6"/>
<dbReference type="GO" id="GO:0005737">
    <property type="term" value="C:cytoplasm"/>
    <property type="evidence" value="ECO:0007669"/>
    <property type="project" value="UniProtKB-SubCell"/>
</dbReference>
<dbReference type="SUPFAM" id="SSF54373">
    <property type="entry name" value="FAD-linked reductases, C-terminal domain"/>
    <property type="match status" value="1"/>
</dbReference>
<evidence type="ECO:0000256" key="5">
    <source>
        <dbReference type="ARBA" id="ARBA00023133"/>
    </source>
</evidence>
<dbReference type="Pfam" id="PF01593">
    <property type="entry name" value="Amino_oxidase"/>
    <property type="match status" value="1"/>
</dbReference>
<feature type="domain" description="Amine oxidase" evidence="7">
    <location>
        <begin position="32"/>
        <end position="493"/>
    </location>
</feature>
<evidence type="ECO:0000313" key="9">
    <source>
        <dbReference type="Proteomes" id="UP000184731"/>
    </source>
</evidence>
<dbReference type="GO" id="GO:0006783">
    <property type="term" value="P:heme biosynthetic process"/>
    <property type="evidence" value="ECO:0007669"/>
    <property type="project" value="UniProtKB-UniRule"/>
</dbReference>
<keyword evidence="9" id="KW-1185">Reference proteome</keyword>
<reference evidence="8 9" key="1">
    <citation type="submission" date="2016-10" db="EMBL/GenBank/DDBJ databases">
        <title>Silvanigrella aquatica sp. nov., isolated from a freshwater lake located in the Black Forest, Germany, description of Silvanigrellaceae fam. nov., Silvanigrellales ord. nov., reclassification of the order Bdellovibrionales in the class Oligoflexia, reclassification of the families Bacteriovoracaceae and Halobacteriovoraceae in the new order Bacteriovoracales ord. nov., and reclassification of the family Pseudobacteriovoracaceae in the order Oligoflexiales.</title>
        <authorList>
            <person name="Hahn M.W."/>
            <person name="Schmidt J."/>
            <person name="Koll U."/>
            <person name="Rohde M."/>
            <person name="Verbag S."/>
            <person name="Pitt A."/>
            <person name="Nakai R."/>
            <person name="Naganuma T."/>
            <person name="Lang E."/>
        </authorList>
    </citation>
    <scope>NUCLEOTIDE SEQUENCE [LARGE SCALE GENOMIC DNA]</scope>
    <source>
        <strain evidence="8 9">MWH-Nonnen-W8red</strain>
    </source>
</reference>
<protein>
    <recommendedName>
        <fullName evidence="6">Coproporphyrinogen III oxidase</fullName>
        <ecNumber evidence="6">1.3.3.15</ecNumber>
    </recommendedName>
</protein>
<evidence type="ECO:0000256" key="4">
    <source>
        <dbReference type="ARBA" id="ARBA00023002"/>
    </source>
</evidence>
<dbReference type="InterPro" id="IPR036188">
    <property type="entry name" value="FAD/NAD-bd_sf"/>
</dbReference>
<dbReference type="KEGG" id="saqi:AXG55_07255"/>
<keyword evidence="4 6" id="KW-0560">Oxidoreductase</keyword>
<evidence type="ECO:0000256" key="2">
    <source>
        <dbReference type="ARBA" id="ARBA00022630"/>
    </source>
</evidence>
<keyword evidence="6" id="KW-0963">Cytoplasm</keyword>
<keyword evidence="2 6" id="KW-0285">Flavoprotein</keyword>
<keyword evidence="5 6" id="KW-0350">Heme biosynthesis</keyword>
<comment type="subcellular location">
    <subcellularLocation>
        <location evidence="6">Cytoplasm</location>
    </subcellularLocation>
</comment>
<comment type="function">
    <text evidence="6">Involved in coproporphyrin-dependent heme b biosynthesis. Catalyzes the oxidation of coproporphyrinogen III to coproporphyrin III.</text>
</comment>
<organism evidence="8 9">
    <name type="scientific">Silvanigrella aquatica</name>
    <dbReference type="NCBI Taxonomy" id="1915309"/>
    <lineage>
        <taxon>Bacteria</taxon>
        <taxon>Pseudomonadati</taxon>
        <taxon>Bdellovibrionota</taxon>
        <taxon>Oligoflexia</taxon>
        <taxon>Silvanigrellales</taxon>
        <taxon>Silvanigrellaceae</taxon>
        <taxon>Silvanigrella</taxon>
    </lineage>
</organism>
<dbReference type="AlphaFoldDB" id="A0A1L4D0H7"/>
<dbReference type="InterPro" id="IPR002937">
    <property type="entry name" value="Amino_oxidase"/>
</dbReference>
<gene>
    <name evidence="8" type="ORF">AXG55_07255</name>
</gene>
<evidence type="ECO:0000256" key="6">
    <source>
        <dbReference type="RuleBase" id="RU364052"/>
    </source>
</evidence>
<dbReference type="InterPro" id="IPR004572">
    <property type="entry name" value="Protoporphyrinogen_oxidase"/>
</dbReference>
<dbReference type="Gene3D" id="3.50.50.60">
    <property type="entry name" value="FAD/NAD(P)-binding domain"/>
    <property type="match status" value="1"/>
</dbReference>
<dbReference type="Gene3D" id="3.90.660.20">
    <property type="entry name" value="Protoporphyrinogen oxidase, mitochondrial, domain 2"/>
    <property type="match status" value="1"/>
</dbReference>
<dbReference type="GO" id="GO:0004729">
    <property type="term" value="F:oxygen-dependent protoporphyrinogen oxidase activity"/>
    <property type="evidence" value="ECO:0007669"/>
    <property type="project" value="UniProtKB-UniRule"/>
</dbReference>
<dbReference type="Gene3D" id="1.10.3110.10">
    <property type="entry name" value="protoporphyrinogen ix oxidase, domain 3"/>
    <property type="match status" value="1"/>
</dbReference>
<accession>A0A1L4D0H7</accession>
<dbReference type="PANTHER" id="PTHR42923">
    <property type="entry name" value="PROTOPORPHYRINOGEN OXIDASE"/>
    <property type="match status" value="1"/>
</dbReference>
<keyword evidence="3 6" id="KW-0274">FAD</keyword>
<dbReference type="EMBL" id="CP017834">
    <property type="protein sequence ID" value="APJ03713.1"/>
    <property type="molecule type" value="Genomic_DNA"/>
</dbReference>
<dbReference type="InterPro" id="IPR050464">
    <property type="entry name" value="Zeta_carotene_desat/Oxidored"/>
</dbReference>
<name>A0A1L4D0H7_9BACT</name>
<evidence type="ECO:0000259" key="7">
    <source>
        <dbReference type="Pfam" id="PF01593"/>
    </source>
</evidence>
<dbReference type="NCBIfam" id="TIGR00562">
    <property type="entry name" value="proto_IX_ox"/>
    <property type="match status" value="1"/>
</dbReference>
<comment type="pathway">
    <text evidence="6">Porphyrin-containing compound metabolism; protoheme biosynthesis.</text>
</comment>
<dbReference type="SUPFAM" id="SSF51905">
    <property type="entry name" value="FAD/NAD(P)-binding domain"/>
    <property type="match status" value="1"/>
</dbReference>
<comment type="catalytic activity">
    <reaction evidence="6">
        <text>coproporphyrinogen III + 3 O2 = coproporphyrin III + 3 H2O2</text>
        <dbReference type="Rhea" id="RHEA:43436"/>
        <dbReference type="ChEBI" id="CHEBI:15379"/>
        <dbReference type="ChEBI" id="CHEBI:16240"/>
        <dbReference type="ChEBI" id="CHEBI:57309"/>
        <dbReference type="ChEBI" id="CHEBI:131725"/>
        <dbReference type="EC" id="1.3.3.15"/>
    </reaction>
</comment>
<dbReference type="PANTHER" id="PTHR42923:SF3">
    <property type="entry name" value="PROTOPORPHYRINOGEN OXIDASE"/>
    <property type="match status" value="1"/>
</dbReference>
<evidence type="ECO:0000256" key="1">
    <source>
        <dbReference type="ARBA" id="ARBA00001974"/>
    </source>
</evidence>
<sequence>MIVPPLRDVFKGNKLMKSKEKLINIAIIGTGVSGLKCAYLIAKNTSHKINRIVLFDKNNRMGGVLQQTYEKGYLLEHGAQGVLLSRTPFYNCLNELNIQDSVIIPNQKEQTRYLLTEKACVPLKPKFIFKKGNGLLCIKDIFRILSEFFIKKPKNNHINETMYSFFERHFGKKFADIFLVSLSFGIWGGGSKKLLIRYTFPQLLKIEYGYGSLMKYVLFTAIRKIFNKKANFKTPKGLASFEKGMSYLTESLFNKLQAECKKNNIELIIKMKTQICNLGKGNGSLYLEYETFSDQEKIKENYDSIIYSGQLWRDDKLKIEINSEEGQKSLENLRNMESHSIAVIGLGGKYLNSQNNSFKGFGALAGSWSKDILGVIFIHSTYPSHVPKDSFLFRVMLGGDRDPGINNKRNDELIDLAKKRLFEKGIITDNMLFEFEHVVKWNNYIPLATENQDIIIESIWRIEALLPGLFFAGNYLKGVSISDCLEQAELTSKKLLNYFKNI</sequence>
<comment type="cofactor">
    <cofactor evidence="1 6">
        <name>FAD</name>
        <dbReference type="ChEBI" id="CHEBI:57692"/>
    </cofactor>
</comment>
<evidence type="ECO:0000256" key="3">
    <source>
        <dbReference type="ARBA" id="ARBA00022827"/>
    </source>
</evidence>
<evidence type="ECO:0000313" key="8">
    <source>
        <dbReference type="EMBL" id="APJ03713.1"/>
    </source>
</evidence>